<keyword evidence="2" id="KW-1185">Reference proteome</keyword>
<dbReference type="EMBL" id="JACJQY010000015">
    <property type="protein sequence ID" value="MBD2317398.1"/>
    <property type="molecule type" value="Genomic_DNA"/>
</dbReference>
<proteinExistence type="predicted"/>
<dbReference type="Gene3D" id="3.40.50.150">
    <property type="entry name" value="Vaccinia Virus protein VP39"/>
    <property type="match status" value="1"/>
</dbReference>
<keyword evidence="1" id="KW-0808">Transferase</keyword>
<protein>
    <submittedName>
        <fullName evidence="1">Class I SAM-dependent methyltransferase</fullName>
    </submittedName>
</protein>
<dbReference type="Pfam" id="PF13578">
    <property type="entry name" value="Methyltransf_24"/>
    <property type="match status" value="1"/>
</dbReference>
<organism evidence="1 2">
    <name type="scientific">Phormidium tenue FACHB-1050</name>
    <dbReference type="NCBI Taxonomy" id="2692857"/>
    <lineage>
        <taxon>Bacteria</taxon>
        <taxon>Bacillati</taxon>
        <taxon>Cyanobacteriota</taxon>
        <taxon>Cyanophyceae</taxon>
        <taxon>Oscillatoriophycideae</taxon>
        <taxon>Oscillatoriales</taxon>
        <taxon>Oscillatoriaceae</taxon>
        <taxon>Phormidium</taxon>
    </lineage>
</organism>
<comment type="caution">
    <text evidence="1">The sequence shown here is derived from an EMBL/GenBank/DDBJ whole genome shotgun (WGS) entry which is preliminary data.</text>
</comment>
<dbReference type="Proteomes" id="UP000618445">
    <property type="component" value="Unassembled WGS sequence"/>
</dbReference>
<sequence>MKLISIDKAVNKLKSKIKNAFGILKNKIIGLLKTLARKKGYFLIRDHYYSAIPTKADLKQDYWQYQSDLVGIDINYENALNLLAQIDFYINEFRQSIPTYQSKDKNKEDNQIYLINSSFMAVDAHIYYSFIRHFKPRQIIEIGSGFSTLFANHAICRNPEKSQLTCIEPYPSSYLEELNSKNENIQIIPKKLQDIDISFFSDLKANDILFIDSTHMLRTGSDVQIEYCEIMPRLASGVLIHVHDISLPKHYPSVYFDNELFWNEQYLLQAFLTFNSRFEIIWAGNYMMLNYPDLLISKFPEFLTMRKHFPMSEPTSFWIRVKD</sequence>
<evidence type="ECO:0000313" key="2">
    <source>
        <dbReference type="Proteomes" id="UP000618445"/>
    </source>
</evidence>
<gene>
    <name evidence="1" type="ORF">H6G05_11150</name>
</gene>
<evidence type="ECO:0000313" key="1">
    <source>
        <dbReference type="EMBL" id="MBD2317398.1"/>
    </source>
</evidence>
<dbReference type="InterPro" id="IPR029063">
    <property type="entry name" value="SAM-dependent_MTases_sf"/>
</dbReference>
<reference evidence="1 2" key="1">
    <citation type="journal article" date="2020" name="ISME J.">
        <title>Comparative genomics reveals insights into cyanobacterial evolution and habitat adaptation.</title>
        <authorList>
            <person name="Chen M.Y."/>
            <person name="Teng W.K."/>
            <person name="Zhao L."/>
            <person name="Hu C.X."/>
            <person name="Zhou Y.K."/>
            <person name="Han B.P."/>
            <person name="Song L.R."/>
            <person name="Shu W.S."/>
        </authorList>
    </citation>
    <scope>NUCLEOTIDE SEQUENCE [LARGE SCALE GENOMIC DNA]</scope>
    <source>
        <strain evidence="1 2">FACHB-1050</strain>
    </source>
</reference>
<dbReference type="GO" id="GO:0008168">
    <property type="term" value="F:methyltransferase activity"/>
    <property type="evidence" value="ECO:0007669"/>
    <property type="project" value="UniProtKB-KW"/>
</dbReference>
<accession>A0ABR8CAR6</accession>
<dbReference type="RefSeq" id="WP_190578245.1">
    <property type="nucleotide sequence ID" value="NZ_CAWPQU010000007.1"/>
</dbReference>
<dbReference type="GO" id="GO:0032259">
    <property type="term" value="P:methylation"/>
    <property type="evidence" value="ECO:0007669"/>
    <property type="project" value="UniProtKB-KW"/>
</dbReference>
<dbReference type="SUPFAM" id="SSF53335">
    <property type="entry name" value="S-adenosyl-L-methionine-dependent methyltransferases"/>
    <property type="match status" value="1"/>
</dbReference>
<keyword evidence="1" id="KW-0489">Methyltransferase</keyword>
<name>A0ABR8CAR6_9CYAN</name>